<evidence type="ECO:0000313" key="1">
    <source>
        <dbReference type="EMBL" id="KAL3604137.1"/>
    </source>
</evidence>
<reference evidence="1 2" key="1">
    <citation type="journal article" date="2024" name="Plant Biotechnol. J.">
        <title>Genome and CRISPR/Cas9 system of a widespread forest tree (Populus alba) in the world.</title>
        <authorList>
            <person name="Liu Y.J."/>
            <person name="Jiang P.F."/>
            <person name="Han X.M."/>
            <person name="Li X.Y."/>
            <person name="Wang H.M."/>
            <person name="Wang Y.J."/>
            <person name="Wang X.X."/>
            <person name="Zeng Q.Y."/>
        </authorList>
    </citation>
    <scope>NUCLEOTIDE SEQUENCE [LARGE SCALE GENOMIC DNA]</scope>
    <source>
        <strain evidence="2">cv. PAL-ZL1</strain>
    </source>
</reference>
<protein>
    <submittedName>
        <fullName evidence="1">Uncharacterized protein</fullName>
    </submittedName>
</protein>
<evidence type="ECO:0000313" key="2">
    <source>
        <dbReference type="Proteomes" id="UP000309997"/>
    </source>
</evidence>
<organism evidence="1 2">
    <name type="scientific">Populus alba</name>
    <name type="common">White poplar</name>
    <dbReference type="NCBI Taxonomy" id="43335"/>
    <lineage>
        <taxon>Eukaryota</taxon>
        <taxon>Viridiplantae</taxon>
        <taxon>Streptophyta</taxon>
        <taxon>Embryophyta</taxon>
        <taxon>Tracheophyta</taxon>
        <taxon>Spermatophyta</taxon>
        <taxon>Magnoliopsida</taxon>
        <taxon>eudicotyledons</taxon>
        <taxon>Gunneridae</taxon>
        <taxon>Pentapetalae</taxon>
        <taxon>rosids</taxon>
        <taxon>fabids</taxon>
        <taxon>Malpighiales</taxon>
        <taxon>Salicaceae</taxon>
        <taxon>Saliceae</taxon>
        <taxon>Populus</taxon>
    </lineage>
</organism>
<dbReference type="EMBL" id="RCHU02000002">
    <property type="protein sequence ID" value="KAL3604137.1"/>
    <property type="molecule type" value="Genomic_DNA"/>
</dbReference>
<gene>
    <name evidence="1" type="ORF">D5086_004996</name>
</gene>
<name>A0ACC4CSR4_POPAL</name>
<accession>A0ACC4CSR4</accession>
<sequence>MYMAYGWPQHKVRLGKYKRDAESLEREGENIQAVWSPDTKLIAILTTSFFLHIFKVQFSEKRIQIGGKQPSGLFLANITLVLSEQVPFADKELTVSNFVSDNKHMLLGLSNGSLYSISWKGEFYGAFEINPYSRDSSDASISPHSLGNGFASGRASSGSVSNHNITRKTAIVQLELCLPMRLLFVLYSDGQLVSCSVSKRGLKQVEYIKPEKKLGSDDAVCTSVASDQQILAVGTRRGVVELYNLAESASLIRSVSLSDWGYSMDETGPVSCIAWTPDNSAFAVGWKLRGLTVWSVSGCRLMSTIRQIGLSLSSPKVKPKQDCKFEALMNGTSLMQWDEYGYKLYVIEEESLERVIAFSFGKCCLSRGVSGKDILFVKVIYGEDRLLVVQSEDNDELRILHLNLPGSYISQNWPVQHVAASKDGMHLAVAGLHGLILYDIQLKKWRVFGDITQEQKIQCKGLLWLGKIVVVCNYIDSSNTYELLFYPRYHLDQSSLLCRKPLLAKPMVMDVYQDHILVTYRPFDVHIFHVRLLGELTPSSTPDLQLSTVRELSIMTAKSHPAAMCFIPDRLPRELASDNHISSSEFLDTEPARCLVLRTNGELSLLDLDDGRERELTDSVELFWVTCGQSEEKANLIEEVSWLDYGHRGMQVWYPCPGADPFKQEDFLQLDPELEFDREVYPLGLLPNAGLVVGVSQRMSFSACTEFPCFEPSPQAQTILHCLLRHLLQRDKTEEALRLAQLSAEKPHFSHCLELLLFTVFDAEISRQNAIKNQTMGRGRFSWPSGDTYEGEFKSGYMDGIGTYTGSNRDTYRGQWVMNMKHGHGLKHFSNGDWYDGEWRRGFQEGINGKYEWKNGNQYARARVIAKLEGPAVSQYCALQLLQATLDESLYDLGLEKLVRFLLRSGKEYDQTSTDSDLASPRFLGYFLSHSSYKKPSLDNSNSLKEQSAHIASVKSILESHASYLMSGKELSKLVAFVKGTQFDLVEYLQRERYGSARLENFASGLELIGQKLQMGMLQSRLDAEFLLAHMCSVKFKEWIVVLATLLRRAEVLFDLFQHDIRLWKAYSITLQLNSYFIPSLHCMLVASDKATYSKENDKKDDMIASSQSQLLGPKMADIGASVRVAFDLTIVGAFSLVTKASIFNSRLEISDGPRYRKQETLVIVNSRKSLANQVPFLWSSNSLKEQSAHIASVKSILESHASYLMSRKELSKLVAFVKGTQFDLVMSYRPFSWSSGGKVDKPVGNEVPASSGGNDVDVSNSGATVSDRIDKVKEAWQSTVDAVSYSGQKAIETSDELTTYAQQLLDSHPYLKNIVVPFGSTLTGTVVAWVVMPRLLRRFHKYSLQTPAALLSGGISGEQIPYEKSILGALEDPLRYVITFMAFSQIAVMVAPTMIASQHIAQVWRGAAILSFVWFLHQWKTNVFNRVIASATVDQENLLTLDRVSSVGLFVIGLMALAEACGVAVQSILTVGGIGGVATAFAARDVLGNVLSGLSMQFSKPFSLGDTIKAGSIEGQVVEMGLTTTSLLDVEQFPVLVPNSLFSSQVIVNKSRAQWRAVVSKIPVIVDDVEKIPQISNDIKSMLNSNPNVFLGKEAPYCYLSRIENSFAELTLGCNLKQMVRSNPPFLLLMQDRKSTILFAD</sequence>
<proteinExistence type="predicted"/>
<dbReference type="Proteomes" id="UP000309997">
    <property type="component" value="Unassembled WGS sequence"/>
</dbReference>
<keyword evidence="2" id="KW-1185">Reference proteome</keyword>
<comment type="caution">
    <text evidence="1">The sequence shown here is derived from an EMBL/GenBank/DDBJ whole genome shotgun (WGS) entry which is preliminary data.</text>
</comment>